<evidence type="ECO:0000256" key="1">
    <source>
        <dbReference type="SAM" id="Phobius"/>
    </source>
</evidence>
<feature type="transmembrane region" description="Helical" evidence="1">
    <location>
        <begin position="127"/>
        <end position="148"/>
    </location>
</feature>
<keyword evidence="1" id="KW-0812">Transmembrane</keyword>
<evidence type="ECO:0008006" key="4">
    <source>
        <dbReference type="Google" id="ProtNLM"/>
    </source>
</evidence>
<dbReference type="GeneID" id="93664461"/>
<evidence type="ECO:0000313" key="2">
    <source>
        <dbReference type="EMBL" id="SOU41777.1"/>
    </source>
</evidence>
<keyword evidence="1" id="KW-1133">Transmembrane helix</keyword>
<feature type="transmembrane region" description="Helical" evidence="1">
    <location>
        <begin position="70"/>
        <end position="89"/>
    </location>
</feature>
<keyword evidence="1" id="KW-0472">Membrane</keyword>
<protein>
    <recommendedName>
        <fullName evidence="4">Membrane protein triplicated sequence</fullName>
    </recommendedName>
</protein>
<proteinExistence type="predicted"/>
<evidence type="ECO:0000313" key="3">
    <source>
        <dbReference type="Proteomes" id="UP000238288"/>
    </source>
</evidence>
<organism evidence="2 3">
    <name type="scientific">Pseudoalteromonas carrageenovora IAM 12662</name>
    <dbReference type="NCBI Taxonomy" id="1314868"/>
    <lineage>
        <taxon>Bacteria</taxon>
        <taxon>Pseudomonadati</taxon>
        <taxon>Pseudomonadota</taxon>
        <taxon>Gammaproteobacteria</taxon>
        <taxon>Alteromonadales</taxon>
        <taxon>Pseudoalteromonadaceae</taxon>
        <taxon>Pseudoalteromonas</taxon>
    </lineage>
</organism>
<dbReference type="OrthoDB" id="6305908at2"/>
<accession>A0A2K4XBT2</accession>
<gene>
    <name evidence="2" type="ORF">PCAR9_A30968</name>
</gene>
<dbReference type="EMBL" id="LT965928">
    <property type="protein sequence ID" value="SOU41777.1"/>
    <property type="molecule type" value="Genomic_DNA"/>
</dbReference>
<feature type="transmembrane region" description="Helical" evidence="1">
    <location>
        <begin position="12"/>
        <end position="29"/>
    </location>
</feature>
<dbReference type="RefSeq" id="WP_104643176.1">
    <property type="nucleotide sequence ID" value="NZ_AQGW01000023.1"/>
</dbReference>
<reference evidence="2 3" key="1">
    <citation type="submission" date="2017-11" db="EMBL/GenBank/DDBJ databases">
        <authorList>
            <person name="Han C.G."/>
        </authorList>
    </citation>
    <scope>NUCLEOTIDE SEQUENCE [LARGE SCALE GENOMIC DNA]</scope>
    <source>
        <strain evidence="3">ATCC 43555</strain>
    </source>
</reference>
<dbReference type="AlphaFoldDB" id="A0A2K4XBT2"/>
<feature type="transmembrane region" description="Helical" evidence="1">
    <location>
        <begin position="96"/>
        <end position="115"/>
    </location>
</feature>
<sequence length="170" mass="19677">MHNLLWAMANLYDYITILITWLFVFAFLYNLSTSINKPDKSLAQISFIMMVSYTSSMVMDPQTATPHLNLFLFDAATILTLMMWAGFFIKNKPTAFYYLIVGLSFNAFVFFGMHYDSIVLGNMEFWWFWGLYGIGQLTSDLVMAVVLFTNKDILGLVKVKNYLVRRLGTY</sequence>
<name>A0A2K4XBT2_PSEVC</name>
<dbReference type="Proteomes" id="UP000238288">
    <property type="component" value="Chromosome PCAR9a"/>
</dbReference>